<dbReference type="Pfam" id="PF03853">
    <property type="entry name" value="YjeF_N"/>
    <property type="match status" value="1"/>
</dbReference>
<keyword evidence="22" id="KW-1185">Reference proteome</keyword>
<dbReference type="InterPro" id="IPR029056">
    <property type="entry name" value="Ribokinase-like"/>
</dbReference>
<feature type="binding site" evidence="17">
    <location>
        <position position="449"/>
    </location>
    <ligand>
        <name>(6S)-NADPHX</name>
        <dbReference type="ChEBI" id="CHEBI:64076"/>
    </ligand>
</feature>
<dbReference type="HOGENOM" id="CLU_024853_4_3_0"/>
<dbReference type="GO" id="GO:0052856">
    <property type="term" value="F:NAD(P)HX epimerase activity"/>
    <property type="evidence" value="ECO:0007669"/>
    <property type="project" value="UniProtKB-EC"/>
</dbReference>
<evidence type="ECO:0000256" key="11">
    <source>
        <dbReference type="ARBA" id="ARBA00023235"/>
    </source>
</evidence>
<evidence type="ECO:0000256" key="13">
    <source>
        <dbReference type="ARBA" id="ARBA00023268"/>
    </source>
</evidence>
<evidence type="ECO:0000259" key="20">
    <source>
        <dbReference type="PROSITE" id="PS51385"/>
    </source>
</evidence>
<dbReference type="RefSeq" id="WP_012373010.1">
    <property type="nucleotide sequence ID" value="NC_010571.1"/>
</dbReference>
<dbReference type="STRING" id="452637.Oter_0181"/>
<keyword evidence="9 18" id="KW-0630">Potassium</keyword>
<feature type="domain" description="YjeF C-terminal" evidence="19">
    <location>
        <begin position="237"/>
        <end position="509"/>
    </location>
</feature>
<feature type="binding site" evidence="17">
    <location>
        <begin position="416"/>
        <end position="420"/>
    </location>
    <ligand>
        <name>AMP</name>
        <dbReference type="ChEBI" id="CHEBI:456215"/>
    </ligand>
</feature>
<evidence type="ECO:0000256" key="1">
    <source>
        <dbReference type="ARBA" id="ARBA00000013"/>
    </source>
</evidence>
<evidence type="ECO:0000256" key="5">
    <source>
        <dbReference type="ARBA" id="ARBA00022723"/>
    </source>
</evidence>
<keyword evidence="21" id="KW-0418">Kinase</keyword>
<comment type="catalytic activity">
    <reaction evidence="2 18">
        <text>(6R)-NADPHX = (6S)-NADPHX</text>
        <dbReference type="Rhea" id="RHEA:32227"/>
        <dbReference type="ChEBI" id="CHEBI:64076"/>
        <dbReference type="ChEBI" id="CHEBI:64077"/>
        <dbReference type="EC" id="5.1.99.6"/>
    </reaction>
</comment>
<evidence type="ECO:0000313" key="21">
    <source>
        <dbReference type="EMBL" id="ACB73472.1"/>
    </source>
</evidence>
<feature type="binding site" evidence="17">
    <location>
        <position position="448"/>
    </location>
    <ligand>
        <name>AMP</name>
        <dbReference type="ChEBI" id="CHEBI:456215"/>
    </ligand>
</feature>
<dbReference type="NCBIfam" id="TIGR00196">
    <property type="entry name" value="yjeF_cterm"/>
    <property type="match status" value="1"/>
</dbReference>
<dbReference type="PANTHER" id="PTHR12592:SF0">
    <property type="entry name" value="ATP-DEPENDENT (S)-NAD(P)H-HYDRATE DEHYDRATASE"/>
    <property type="match status" value="1"/>
</dbReference>
<evidence type="ECO:0000259" key="19">
    <source>
        <dbReference type="PROSITE" id="PS51383"/>
    </source>
</evidence>
<dbReference type="PIRSF" id="PIRSF017184">
    <property type="entry name" value="Nnr"/>
    <property type="match status" value="1"/>
</dbReference>
<dbReference type="GO" id="GO:0005524">
    <property type="term" value="F:ATP binding"/>
    <property type="evidence" value="ECO:0007669"/>
    <property type="project" value="UniProtKB-UniRule"/>
</dbReference>
<dbReference type="SUPFAM" id="SSF53613">
    <property type="entry name" value="Ribokinase-like"/>
    <property type="match status" value="1"/>
</dbReference>
<dbReference type="HAMAP" id="MF_01965">
    <property type="entry name" value="NADHX_dehydratase"/>
    <property type="match status" value="1"/>
</dbReference>
<dbReference type="GO" id="GO:0052855">
    <property type="term" value="F:ADP-dependent NAD(P)H-hydrate dehydratase activity"/>
    <property type="evidence" value="ECO:0007669"/>
    <property type="project" value="UniProtKB-UniRule"/>
</dbReference>
<evidence type="ECO:0000256" key="15">
    <source>
        <dbReference type="ARBA" id="ARBA00048238"/>
    </source>
</evidence>
<comment type="catalytic activity">
    <reaction evidence="16 17 18">
        <text>(6S)-NADPHX + ADP = AMP + phosphate + NADPH + H(+)</text>
        <dbReference type="Rhea" id="RHEA:32235"/>
        <dbReference type="ChEBI" id="CHEBI:15378"/>
        <dbReference type="ChEBI" id="CHEBI:43474"/>
        <dbReference type="ChEBI" id="CHEBI:57783"/>
        <dbReference type="ChEBI" id="CHEBI:64076"/>
        <dbReference type="ChEBI" id="CHEBI:456215"/>
        <dbReference type="ChEBI" id="CHEBI:456216"/>
        <dbReference type="EC" id="4.2.1.136"/>
    </reaction>
</comment>
<comment type="similarity">
    <text evidence="17">Belongs to the NnrD/CARKD family.</text>
</comment>
<organism evidence="21 22">
    <name type="scientific">Opitutus terrae (strain DSM 11246 / JCM 15787 / PB90-1)</name>
    <dbReference type="NCBI Taxonomy" id="452637"/>
    <lineage>
        <taxon>Bacteria</taxon>
        <taxon>Pseudomonadati</taxon>
        <taxon>Verrucomicrobiota</taxon>
        <taxon>Opitutia</taxon>
        <taxon>Opitutales</taxon>
        <taxon>Opitutaceae</taxon>
        <taxon>Opitutus</taxon>
    </lineage>
</organism>
<protein>
    <recommendedName>
        <fullName evidence="17">ADP-dependent (S)-NAD(P)H-hydrate dehydratase</fullName>
        <ecNumber evidence="17">4.2.1.136</ecNumber>
    </recommendedName>
    <alternativeName>
        <fullName evidence="17">ADP-dependent NAD(P)HX dehydratase</fullName>
    </alternativeName>
</protein>
<dbReference type="EMBL" id="CP001032">
    <property type="protein sequence ID" value="ACB73472.1"/>
    <property type="molecule type" value="Genomic_DNA"/>
</dbReference>
<dbReference type="SUPFAM" id="SSF64153">
    <property type="entry name" value="YjeF N-terminal domain-like"/>
    <property type="match status" value="1"/>
</dbReference>
<name>B1ZNA3_OPITP</name>
<dbReference type="GO" id="GO:0110051">
    <property type="term" value="P:metabolite repair"/>
    <property type="evidence" value="ECO:0007669"/>
    <property type="project" value="TreeGrafter"/>
</dbReference>
<reference evidence="21 22" key="1">
    <citation type="journal article" date="2011" name="J. Bacteriol.">
        <title>Genome sequence of the verrucomicrobium Opitutus terrae PB90-1, an abundant inhabitant of rice paddy soil ecosystems.</title>
        <authorList>
            <person name="van Passel M.W."/>
            <person name="Kant R."/>
            <person name="Palva A."/>
            <person name="Copeland A."/>
            <person name="Lucas S."/>
            <person name="Lapidus A."/>
            <person name="Glavina del Rio T."/>
            <person name="Pitluck S."/>
            <person name="Goltsman E."/>
            <person name="Clum A."/>
            <person name="Sun H."/>
            <person name="Schmutz J."/>
            <person name="Larimer F.W."/>
            <person name="Land M.L."/>
            <person name="Hauser L."/>
            <person name="Kyrpides N."/>
            <person name="Mikhailova N."/>
            <person name="Richardson P.P."/>
            <person name="Janssen P.H."/>
            <person name="de Vos W.M."/>
            <person name="Smidt H."/>
        </authorList>
    </citation>
    <scope>NUCLEOTIDE SEQUENCE [LARGE SCALE GENOMIC DNA]</scope>
    <source>
        <strain evidence="22">DSM 11246 / JCM 15787 / PB90-1</strain>
    </source>
</reference>
<evidence type="ECO:0000256" key="3">
    <source>
        <dbReference type="ARBA" id="ARBA00006001"/>
    </source>
</evidence>
<keyword evidence="10 17" id="KW-0520">NAD</keyword>
<dbReference type="GO" id="GO:0046872">
    <property type="term" value="F:metal ion binding"/>
    <property type="evidence" value="ECO:0007669"/>
    <property type="project" value="UniProtKB-UniRule"/>
</dbReference>
<evidence type="ECO:0000256" key="10">
    <source>
        <dbReference type="ARBA" id="ARBA00023027"/>
    </source>
</evidence>
<dbReference type="eggNOG" id="COG0063">
    <property type="taxonomic scope" value="Bacteria"/>
</dbReference>
<dbReference type="EC" id="4.2.1.136" evidence="17"/>
<keyword evidence="21" id="KW-0808">Transferase</keyword>
<comment type="cofactor">
    <cofactor evidence="18">
        <name>K(+)</name>
        <dbReference type="ChEBI" id="CHEBI:29103"/>
    </cofactor>
    <text evidence="18">Binds 1 potassium ion per subunit.</text>
</comment>
<keyword evidence="8 17" id="KW-0521">NADP</keyword>
<comment type="subunit">
    <text evidence="17">Homotetramer.</text>
</comment>
<dbReference type="Gene3D" id="3.40.50.10260">
    <property type="entry name" value="YjeF N-terminal domain"/>
    <property type="match status" value="1"/>
</dbReference>
<accession>B1ZNA3</accession>
<evidence type="ECO:0000256" key="8">
    <source>
        <dbReference type="ARBA" id="ARBA00022857"/>
    </source>
</evidence>
<evidence type="ECO:0000256" key="14">
    <source>
        <dbReference type="ARBA" id="ARBA00025153"/>
    </source>
</evidence>
<dbReference type="KEGG" id="ote:Oter_0181"/>
<dbReference type="Pfam" id="PF01256">
    <property type="entry name" value="Carb_kinase"/>
    <property type="match status" value="1"/>
</dbReference>
<dbReference type="GO" id="GO:0046496">
    <property type="term" value="P:nicotinamide nucleotide metabolic process"/>
    <property type="evidence" value="ECO:0007669"/>
    <property type="project" value="UniProtKB-UniRule"/>
</dbReference>
<evidence type="ECO:0000256" key="2">
    <source>
        <dbReference type="ARBA" id="ARBA00000909"/>
    </source>
</evidence>
<sequence length="509" mass="53192">MIAGTHPILTCAAARELEAKLFGADEVKEWAAMQQAGAAIAEAVLRDFAEIGGFPPDGRILVLAGKGHNGGDALIASRQIIERFPSATVEVEFAFGQRALRPLAARAWRELLQTAPERVRGSAAALGRSAELPPSFAAADYDLCLDGVFGFQFRPPCDPRTAALLEQVNALPIPLRAAVDLPSAGIFRADFTYATGSVKAPIVDDLNAGRIRYLDLGFFSPVAGVVDPGPAILRVLTPAMLAPLAALRPARCDKRSYGHLFVLGGSRSYPGAVMMAVEAALRSGAGLVTAFVPETLAAAFAARLPEAIWVGWPETPDGSLALEGLHLLRERLSRADALVVGPGIGREAETLALVGEIVRLGDKPVLLDADALQPDIVRAAKSPLVVTPHAGEFARIAPNASLEDFVRTSRATVVLKGPVTRIGTTDGDAAVIYHSFAGGPVLARGGSGDLLAGMIGAQLAQSPTDPALAAARGVLWHGLAADRLARARGQVAVHTTQLLDHLGAMLRGL</sequence>
<dbReference type="Proteomes" id="UP000007013">
    <property type="component" value="Chromosome"/>
</dbReference>
<keyword evidence="11 18" id="KW-0413">Isomerase</keyword>
<feature type="domain" description="YjeF N-terminal" evidence="20">
    <location>
        <begin position="14"/>
        <end position="224"/>
    </location>
</feature>
<evidence type="ECO:0000256" key="17">
    <source>
        <dbReference type="HAMAP-Rule" id="MF_01965"/>
    </source>
</evidence>
<feature type="binding site" evidence="17">
    <location>
        <position position="389"/>
    </location>
    <ligand>
        <name>(6S)-NADPHX</name>
        <dbReference type="ChEBI" id="CHEBI:64076"/>
    </ligand>
</feature>
<comment type="function">
    <text evidence="17">Catalyzes the dehydration of the S-form of NAD(P)HX at the expense of ADP, which is converted to AMP. Together with NAD(P)HX epimerase, which catalyzes the epimerization of the S- and R-forms, the enzyme allows the repair of both epimers of NAD(P)HX, a damaged form of NAD(P)H that is a result of enzymatic or heat-dependent hydration.</text>
</comment>
<evidence type="ECO:0000313" key="22">
    <source>
        <dbReference type="Proteomes" id="UP000007013"/>
    </source>
</evidence>
<comment type="catalytic activity">
    <reaction evidence="15 17 18">
        <text>(6S)-NADHX + ADP = AMP + phosphate + NADH + H(+)</text>
        <dbReference type="Rhea" id="RHEA:32223"/>
        <dbReference type="ChEBI" id="CHEBI:15378"/>
        <dbReference type="ChEBI" id="CHEBI:43474"/>
        <dbReference type="ChEBI" id="CHEBI:57945"/>
        <dbReference type="ChEBI" id="CHEBI:64074"/>
        <dbReference type="ChEBI" id="CHEBI:456215"/>
        <dbReference type="ChEBI" id="CHEBI:456216"/>
        <dbReference type="EC" id="4.2.1.136"/>
    </reaction>
</comment>
<evidence type="ECO:0000256" key="6">
    <source>
        <dbReference type="ARBA" id="ARBA00022741"/>
    </source>
</evidence>
<keyword evidence="5 18" id="KW-0479">Metal-binding</keyword>
<evidence type="ECO:0000256" key="7">
    <source>
        <dbReference type="ARBA" id="ARBA00022840"/>
    </source>
</evidence>
<proteinExistence type="inferred from homology"/>
<evidence type="ECO:0000256" key="12">
    <source>
        <dbReference type="ARBA" id="ARBA00023239"/>
    </source>
</evidence>
<dbReference type="AlphaFoldDB" id="B1ZNA3"/>
<evidence type="ECO:0000256" key="9">
    <source>
        <dbReference type="ARBA" id="ARBA00022958"/>
    </source>
</evidence>
<dbReference type="eggNOG" id="COG0062">
    <property type="taxonomic scope" value="Bacteria"/>
</dbReference>
<comment type="catalytic activity">
    <reaction evidence="1 18">
        <text>(6R)-NADHX = (6S)-NADHX</text>
        <dbReference type="Rhea" id="RHEA:32215"/>
        <dbReference type="ChEBI" id="CHEBI:64074"/>
        <dbReference type="ChEBI" id="CHEBI:64075"/>
        <dbReference type="EC" id="5.1.99.6"/>
    </reaction>
</comment>
<feature type="binding site" evidence="17">
    <location>
        <position position="343"/>
    </location>
    <ligand>
        <name>(6S)-NADPHX</name>
        <dbReference type="ChEBI" id="CHEBI:64076"/>
    </ligand>
</feature>
<gene>
    <name evidence="17" type="primary">nnrD</name>
    <name evidence="21" type="ordered locus">Oter_0181</name>
</gene>
<comment type="similarity">
    <text evidence="4 18">In the C-terminal section; belongs to the NnrD/CARKD family.</text>
</comment>
<evidence type="ECO:0000256" key="16">
    <source>
        <dbReference type="ARBA" id="ARBA00049209"/>
    </source>
</evidence>
<dbReference type="CDD" id="cd01171">
    <property type="entry name" value="YXKO-related"/>
    <property type="match status" value="1"/>
</dbReference>
<comment type="function">
    <text evidence="14 18">Bifunctional enzyme that catalyzes the epimerization of the S- and R-forms of NAD(P)HX and the dehydration of the S-form of NAD(P)HX at the expense of ADP, which is converted to AMP. This allows the repair of both epimers of NAD(P)HX, a damaged form of NAD(P)H that is a result of enzymatic or heat-dependent hydration.</text>
</comment>
<feature type="binding site" evidence="17">
    <location>
        <position position="272"/>
    </location>
    <ligand>
        <name>(6S)-NADPHX</name>
        <dbReference type="ChEBI" id="CHEBI:64076"/>
    </ligand>
</feature>
<evidence type="ECO:0000256" key="4">
    <source>
        <dbReference type="ARBA" id="ARBA00009524"/>
    </source>
</evidence>
<keyword evidence="6 17" id="KW-0547">Nucleotide-binding</keyword>
<dbReference type="InterPro" id="IPR000631">
    <property type="entry name" value="CARKD"/>
</dbReference>
<keyword evidence="12 17" id="KW-0456">Lyase</keyword>
<dbReference type="InterPro" id="IPR030677">
    <property type="entry name" value="Nnr"/>
</dbReference>
<comment type="cofactor">
    <cofactor evidence="17">
        <name>Mg(2+)</name>
        <dbReference type="ChEBI" id="CHEBI:18420"/>
    </cofactor>
</comment>
<evidence type="ECO:0000256" key="18">
    <source>
        <dbReference type="PIRNR" id="PIRNR017184"/>
    </source>
</evidence>
<dbReference type="InterPro" id="IPR036652">
    <property type="entry name" value="YjeF_N_dom_sf"/>
</dbReference>
<dbReference type="Gene3D" id="3.40.1190.20">
    <property type="match status" value="1"/>
</dbReference>
<dbReference type="GO" id="GO:0016301">
    <property type="term" value="F:kinase activity"/>
    <property type="evidence" value="ECO:0007669"/>
    <property type="project" value="UniProtKB-KW"/>
</dbReference>
<dbReference type="InterPro" id="IPR004443">
    <property type="entry name" value="YjeF_N_dom"/>
</dbReference>
<comment type="similarity">
    <text evidence="3 18">In the N-terminal section; belongs to the NnrE/AIBP family.</text>
</comment>
<dbReference type="PROSITE" id="PS51383">
    <property type="entry name" value="YJEF_C_3"/>
    <property type="match status" value="1"/>
</dbReference>
<keyword evidence="7 17" id="KW-0067">ATP-binding</keyword>
<dbReference type="PANTHER" id="PTHR12592">
    <property type="entry name" value="ATP-DEPENDENT (S)-NAD(P)H-HYDRATE DEHYDRATASE FAMILY MEMBER"/>
    <property type="match status" value="1"/>
</dbReference>
<keyword evidence="13" id="KW-0511">Multifunctional enzyme</keyword>
<dbReference type="PROSITE" id="PS51385">
    <property type="entry name" value="YJEF_N"/>
    <property type="match status" value="1"/>
</dbReference>